<dbReference type="Proteomes" id="UP001146793">
    <property type="component" value="Unassembled WGS sequence"/>
</dbReference>
<organism evidence="4 5">
    <name type="scientific">Anaeramoeba flamelloides</name>
    <dbReference type="NCBI Taxonomy" id="1746091"/>
    <lineage>
        <taxon>Eukaryota</taxon>
        <taxon>Metamonada</taxon>
        <taxon>Anaeramoebidae</taxon>
        <taxon>Anaeramoeba</taxon>
    </lineage>
</organism>
<dbReference type="PROSITE" id="PS50088">
    <property type="entry name" value="ANK_REPEAT"/>
    <property type="match status" value="4"/>
</dbReference>
<dbReference type="InterPro" id="IPR002110">
    <property type="entry name" value="Ankyrin_rpt"/>
</dbReference>
<protein>
    <submittedName>
        <fullName evidence="4">Ankyrin repeat ph and sec7 domain containing protein secg-related</fullName>
    </submittedName>
</protein>
<evidence type="ECO:0000313" key="4">
    <source>
        <dbReference type="EMBL" id="KAJ3423802.1"/>
    </source>
</evidence>
<keyword evidence="1" id="KW-0677">Repeat</keyword>
<feature type="repeat" description="ANK" evidence="3">
    <location>
        <begin position="194"/>
        <end position="226"/>
    </location>
</feature>
<dbReference type="SUPFAM" id="SSF48403">
    <property type="entry name" value="Ankyrin repeat"/>
    <property type="match status" value="1"/>
</dbReference>
<feature type="repeat" description="ANK" evidence="3">
    <location>
        <begin position="149"/>
        <end position="181"/>
    </location>
</feature>
<evidence type="ECO:0000313" key="5">
    <source>
        <dbReference type="Proteomes" id="UP001146793"/>
    </source>
</evidence>
<evidence type="ECO:0000256" key="3">
    <source>
        <dbReference type="PROSITE-ProRule" id="PRU00023"/>
    </source>
</evidence>
<evidence type="ECO:0000256" key="1">
    <source>
        <dbReference type="ARBA" id="ARBA00022737"/>
    </source>
</evidence>
<comment type="caution">
    <text evidence="4">The sequence shown here is derived from an EMBL/GenBank/DDBJ whole genome shotgun (WGS) entry which is preliminary data.</text>
</comment>
<keyword evidence="2 3" id="KW-0040">ANK repeat</keyword>
<reference evidence="4" key="1">
    <citation type="submission" date="2022-08" db="EMBL/GenBank/DDBJ databases">
        <title>Novel sulphate-reducing endosymbionts in the free-living metamonad Anaeramoeba.</title>
        <authorList>
            <person name="Jerlstrom-Hultqvist J."/>
            <person name="Cepicka I."/>
            <person name="Gallot-Lavallee L."/>
            <person name="Salas-Leiva D."/>
            <person name="Curtis B.A."/>
            <person name="Zahonova K."/>
            <person name="Pipaliya S."/>
            <person name="Dacks J."/>
            <person name="Roger A.J."/>
        </authorList>
    </citation>
    <scope>NUCLEOTIDE SEQUENCE</scope>
    <source>
        <strain evidence="4">Busselton2</strain>
    </source>
</reference>
<dbReference type="Gene3D" id="1.25.40.20">
    <property type="entry name" value="Ankyrin repeat-containing domain"/>
    <property type="match status" value="2"/>
</dbReference>
<dbReference type="PANTHER" id="PTHR24173:SF74">
    <property type="entry name" value="ANKYRIN REPEAT DOMAIN-CONTAINING PROTEIN 16"/>
    <property type="match status" value="1"/>
</dbReference>
<feature type="repeat" description="ANK" evidence="3">
    <location>
        <begin position="45"/>
        <end position="77"/>
    </location>
</feature>
<dbReference type="EMBL" id="JANTQA010000076">
    <property type="protein sequence ID" value="KAJ3423802.1"/>
    <property type="molecule type" value="Genomic_DNA"/>
</dbReference>
<accession>A0AAV7Y5J2</accession>
<dbReference type="AlphaFoldDB" id="A0AAV7Y5J2"/>
<evidence type="ECO:0000256" key="2">
    <source>
        <dbReference type="ARBA" id="ARBA00023043"/>
    </source>
</evidence>
<proteinExistence type="predicted"/>
<dbReference type="PANTHER" id="PTHR24173">
    <property type="entry name" value="ANKYRIN REPEAT CONTAINING"/>
    <property type="match status" value="1"/>
</dbReference>
<feature type="repeat" description="ANK" evidence="3">
    <location>
        <begin position="12"/>
        <end position="44"/>
    </location>
</feature>
<gene>
    <name evidence="4" type="ORF">M0812_30338</name>
</gene>
<dbReference type="Pfam" id="PF12796">
    <property type="entry name" value="Ank_2"/>
    <property type="match status" value="2"/>
</dbReference>
<name>A0AAV7Y5J2_9EUKA</name>
<sequence>MTRNIGLMKDTFGESPLIHAVKESNFELIDFILSQGGNINTKDTKGYTALMIGCMNGNQKIVLELVNKKADLSIENKQGYTAAMLSAMKGHNKLIKFLQQSGDTTPKHKLMSASLFYLARKGRVSKIQSILDSKEFKKGLVNINFINEKKWSPLIVASQNGKLDVVKLLLKYSKNENEEENNNKIVDLNFASSLKTTALMHASRSGNYEIVKVLLNHKVDINAQDIRGYSSLHYAKDAETVIALKDGGIDITLKDTQSRTAKQFWDNEDLKKLL</sequence>
<dbReference type="SMART" id="SM00248">
    <property type="entry name" value="ANK"/>
    <property type="match status" value="6"/>
</dbReference>
<dbReference type="PROSITE" id="PS50297">
    <property type="entry name" value="ANK_REP_REGION"/>
    <property type="match status" value="2"/>
</dbReference>
<dbReference type="InterPro" id="IPR036770">
    <property type="entry name" value="Ankyrin_rpt-contain_sf"/>
</dbReference>